<dbReference type="PROSITE" id="PS00659">
    <property type="entry name" value="GLYCOSYL_HYDROL_F5"/>
    <property type="match status" value="1"/>
</dbReference>
<keyword evidence="14" id="KW-1185">Reference proteome</keyword>
<protein>
    <recommendedName>
        <fullName evidence="9">glucan 1,3-beta-glucosidase</fullName>
        <ecNumber evidence="9">3.2.1.58</ecNumber>
    </recommendedName>
</protein>
<accession>A0A1E3P242</accession>
<proteinExistence type="inferred from homology"/>
<keyword evidence="4 11" id="KW-0732">Signal</keyword>
<evidence type="ECO:0000256" key="10">
    <source>
        <dbReference type="RuleBase" id="RU361153"/>
    </source>
</evidence>
<dbReference type="OrthoDB" id="62120at2759"/>
<evidence type="ECO:0000256" key="7">
    <source>
        <dbReference type="ARBA" id="ARBA00023316"/>
    </source>
</evidence>
<evidence type="ECO:0000256" key="9">
    <source>
        <dbReference type="ARBA" id="ARBA00038929"/>
    </source>
</evidence>
<dbReference type="RefSeq" id="XP_019038682.1">
    <property type="nucleotide sequence ID" value="XM_019184982.1"/>
</dbReference>
<evidence type="ECO:0000313" key="14">
    <source>
        <dbReference type="Proteomes" id="UP000094112"/>
    </source>
</evidence>
<dbReference type="SUPFAM" id="SSF51445">
    <property type="entry name" value="(Trans)glycosidases"/>
    <property type="match status" value="1"/>
</dbReference>
<dbReference type="GO" id="GO:0005576">
    <property type="term" value="C:extracellular region"/>
    <property type="evidence" value="ECO:0007669"/>
    <property type="project" value="UniProtKB-SubCell"/>
</dbReference>
<dbReference type="PANTHER" id="PTHR31297:SF1">
    <property type="entry name" value="GLUCAN 1,3-BETA-GLUCOSIDASE I_II-RELATED"/>
    <property type="match status" value="1"/>
</dbReference>
<evidence type="ECO:0000256" key="4">
    <source>
        <dbReference type="ARBA" id="ARBA00022729"/>
    </source>
</evidence>
<feature type="chain" id="PRO_5009133627" description="glucan 1,3-beta-glucosidase" evidence="11">
    <location>
        <begin position="19"/>
        <end position="498"/>
    </location>
</feature>
<dbReference type="InterPro" id="IPR018087">
    <property type="entry name" value="Glyco_hydro_5_CS"/>
</dbReference>
<gene>
    <name evidence="13" type="ORF">WICANDRAFT_79982</name>
</gene>
<keyword evidence="5 10" id="KW-0378">Hydrolase</keyword>
<dbReference type="EMBL" id="KV454211">
    <property type="protein sequence ID" value="ODQ59475.1"/>
    <property type="molecule type" value="Genomic_DNA"/>
</dbReference>
<evidence type="ECO:0000256" key="6">
    <source>
        <dbReference type="ARBA" id="ARBA00023295"/>
    </source>
</evidence>
<dbReference type="InterPro" id="IPR017853">
    <property type="entry name" value="GH"/>
</dbReference>
<dbReference type="GO" id="GO:0009986">
    <property type="term" value="C:cell surface"/>
    <property type="evidence" value="ECO:0007669"/>
    <property type="project" value="TreeGrafter"/>
</dbReference>
<dbReference type="GO" id="GO:0071555">
    <property type="term" value="P:cell wall organization"/>
    <property type="evidence" value="ECO:0007669"/>
    <property type="project" value="UniProtKB-KW"/>
</dbReference>
<feature type="domain" description="Glycoside hydrolase family 5" evidence="12">
    <location>
        <begin position="85"/>
        <end position="345"/>
    </location>
</feature>
<evidence type="ECO:0000256" key="2">
    <source>
        <dbReference type="ARBA" id="ARBA00005641"/>
    </source>
</evidence>
<dbReference type="InterPro" id="IPR001547">
    <property type="entry name" value="Glyco_hydro_5"/>
</dbReference>
<dbReference type="STRING" id="683960.A0A1E3P242"/>
<comment type="catalytic activity">
    <reaction evidence="8">
        <text>Successive hydrolysis of beta-D-glucose units from the non-reducing ends of (1-&gt;3)-beta-D-glucans, releasing alpha-glucose.</text>
        <dbReference type="EC" id="3.2.1.58"/>
    </reaction>
</comment>
<dbReference type="Gene3D" id="3.20.20.80">
    <property type="entry name" value="Glycosidases"/>
    <property type="match status" value="1"/>
</dbReference>
<keyword evidence="3" id="KW-0964">Secreted</keyword>
<name>A0A1E3P242_WICAA</name>
<dbReference type="GO" id="GO:0004338">
    <property type="term" value="F:glucan exo-1,3-beta-glucosidase activity"/>
    <property type="evidence" value="ECO:0007669"/>
    <property type="project" value="UniProtKB-EC"/>
</dbReference>
<reference evidence="13 14" key="1">
    <citation type="journal article" date="2016" name="Proc. Natl. Acad. Sci. U.S.A.">
        <title>Comparative genomics of biotechnologically important yeasts.</title>
        <authorList>
            <person name="Riley R."/>
            <person name="Haridas S."/>
            <person name="Wolfe K.H."/>
            <person name="Lopes M.R."/>
            <person name="Hittinger C.T."/>
            <person name="Goeker M."/>
            <person name="Salamov A.A."/>
            <person name="Wisecaver J.H."/>
            <person name="Long T.M."/>
            <person name="Calvey C.H."/>
            <person name="Aerts A.L."/>
            <person name="Barry K.W."/>
            <person name="Choi C."/>
            <person name="Clum A."/>
            <person name="Coughlan A.Y."/>
            <person name="Deshpande S."/>
            <person name="Douglass A.P."/>
            <person name="Hanson S.J."/>
            <person name="Klenk H.-P."/>
            <person name="LaButti K.M."/>
            <person name="Lapidus A."/>
            <person name="Lindquist E.A."/>
            <person name="Lipzen A.M."/>
            <person name="Meier-Kolthoff J.P."/>
            <person name="Ohm R.A."/>
            <person name="Otillar R.P."/>
            <person name="Pangilinan J.L."/>
            <person name="Peng Y."/>
            <person name="Rokas A."/>
            <person name="Rosa C.A."/>
            <person name="Scheuner C."/>
            <person name="Sibirny A.A."/>
            <person name="Slot J.C."/>
            <person name="Stielow J.B."/>
            <person name="Sun H."/>
            <person name="Kurtzman C.P."/>
            <person name="Blackwell M."/>
            <person name="Grigoriev I.V."/>
            <person name="Jeffries T.W."/>
        </authorList>
    </citation>
    <scope>NUCLEOTIDE SEQUENCE [LARGE SCALE GENOMIC DNA]</scope>
    <source>
        <strain evidence="14">ATCC 58044 / CBS 1984 / NCYC 433 / NRRL Y-366-8</strain>
    </source>
</reference>
<evidence type="ECO:0000256" key="5">
    <source>
        <dbReference type="ARBA" id="ARBA00022801"/>
    </source>
</evidence>
<evidence type="ECO:0000313" key="13">
    <source>
        <dbReference type="EMBL" id="ODQ59475.1"/>
    </source>
</evidence>
<dbReference type="Pfam" id="PF00150">
    <property type="entry name" value="Cellulase"/>
    <property type="match status" value="1"/>
</dbReference>
<comment type="subcellular location">
    <subcellularLocation>
        <location evidence="1">Secreted</location>
    </subcellularLocation>
</comment>
<sequence>MLFNILILSALSLQLCTCFHIKRNLNGSNDVIWDYYDDSKKVQGVSLGGWFVLEPYITPSLFEQFGDDEKKIPVDEYTFTEQLGKDEAQKQLDKHWATYFTESDFKDIKDYGLNLVRIPIGYWAFYLLEDDPYVQGQEPYLDKALEWAKQNDLKVWIDLHGVLGSQNGFDNSGKRGNVTWQDDEENIELSYKTLNYIFGKYGGENLTDTVIGIEIVNEPFHSKLNETDMLDFYYNSYYDFRIKHNSRNFFLIQEAFEPIGFWNTHLNNDYTNVSKPFLNDELLEEGVPKNYFHDIVLDHHHYEVFTVDQLDKSENARIQDIKNYGESVAKEQEYHPSLVGEWSGAITDCAKWLNGVGTGARYDGTFDESQLVRSNAINGTAESQFKFKDKKRSCENVTFVEDFSKQHKENIRKFIEIQLLTYENSNSGWIFWNYKTENAIEWDFKKLVEHKLFPHPFNEYKYFYENGTQIVESAASGNSQNLLFITLSALLVSLSTLL</sequence>
<evidence type="ECO:0000256" key="11">
    <source>
        <dbReference type="SAM" id="SignalP"/>
    </source>
</evidence>
<evidence type="ECO:0000256" key="8">
    <source>
        <dbReference type="ARBA" id="ARBA00036824"/>
    </source>
</evidence>
<comment type="similarity">
    <text evidence="2 10">Belongs to the glycosyl hydrolase 5 (cellulase A) family.</text>
</comment>
<dbReference type="AlphaFoldDB" id="A0A1E3P242"/>
<keyword evidence="7" id="KW-0961">Cell wall biogenesis/degradation</keyword>
<dbReference type="GeneID" id="30202228"/>
<keyword evidence="6 10" id="KW-0326">Glycosidase</keyword>
<evidence type="ECO:0000256" key="3">
    <source>
        <dbReference type="ARBA" id="ARBA00022525"/>
    </source>
</evidence>
<organism evidence="13 14">
    <name type="scientific">Wickerhamomyces anomalus (strain ATCC 58044 / CBS 1984 / NCYC 433 / NRRL Y-366-8)</name>
    <name type="common">Yeast</name>
    <name type="synonym">Hansenula anomala</name>
    <dbReference type="NCBI Taxonomy" id="683960"/>
    <lineage>
        <taxon>Eukaryota</taxon>
        <taxon>Fungi</taxon>
        <taxon>Dikarya</taxon>
        <taxon>Ascomycota</taxon>
        <taxon>Saccharomycotina</taxon>
        <taxon>Saccharomycetes</taxon>
        <taxon>Phaffomycetales</taxon>
        <taxon>Wickerhamomycetaceae</taxon>
        <taxon>Wickerhamomyces</taxon>
    </lineage>
</organism>
<dbReference type="InterPro" id="IPR050386">
    <property type="entry name" value="Glycosyl_hydrolase_5"/>
</dbReference>
<dbReference type="EC" id="3.2.1.58" evidence="9"/>
<dbReference type="GO" id="GO:0009251">
    <property type="term" value="P:glucan catabolic process"/>
    <property type="evidence" value="ECO:0007669"/>
    <property type="project" value="TreeGrafter"/>
</dbReference>
<dbReference type="PANTHER" id="PTHR31297">
    <property type="entry name" value="GLUCAN ENDO-1,6-BETA-GLUCOSIDASE B"/>
    <property type="match status" value="1"/>
</dbReference>
<evidence type="ECO:0000259" key="12">
    <source>
        <dbReference type="Pfam" id="PF00150"/>
    </source>
</evidence>
<feature type="signal peptide" evidence="11">
    <location>
        <begin position="1"/>
        <end position="18"/>
    </location>
</feature>
<evidence type="ECO:0000256" key="1">
    <source>
        <dbReference type="ARBA" id="ARBA00004613"/>
    </source>
</evidence>
<dbReference type="Proteomes" id="UP000094112">
    <property type="component" value="Unassembled WGS sequence"/>
</dbReference>